<dbReference type="InterPro" id="IPR010923">
    <property type="entry name" value="T(6)A37_SUA5"/>
</dbReference>
<keyword evidence="10 13" id="KW-0067">ATP-binding</keyword>
<evidence type="ECO:0000256" key="14">
    <source>
        <dbReference type="PIRSR" id="PIRSR004930-1"/>
    </source>
</evidence>
<feature type="binding site" evidence="14">
    <location>
        <position position="141"/>
    </location>
    <ligand>
        <name>ATP</name>
        <dbReference type="ChEBI" id="CHEBI:30616"/>
    </ligand>
</feature>
<evidence type="ECO:0000256" key="10">
    <source>
        <dbReference type="ARBA" id="ARBA00022840"/>
    </source>
</evidence>
<dbReference type="EMBL" id="CP012670">
    <property type="protein sequence ID" value="AUX25600.1"/>
    <property type="molecule type" value="Genomic_DNA"/>
</dbReference>
<feature type="binding site" evidence="14">
    <location>
        <position position="232"/>
    </location>
    <ligand>
        <name>ATP</name>
        <dbReference type="ChEBI" id="CHEBI:30616"/>
    </ligand>
</feature>
<dbReference type="SUPFAM" id="SSF55821">
    <property type="entry name" value="YrdC/RibB"/>
    <property type="match status" value="1"/>
</dbReference>
<dbReference type="InterPro" id="IPR005145">
    <property type="entry name" value="Sua5_C"/>
</dbReference>
<dbReference type="RefSeq" id="WP_129352623.1">
    <property type="nucleotide sequence ID" value="NZ_CP012670.1"/>
</dbReference>
<dbReference type="Pfam" id="PF03481">
    <property type="entry name" value="Sua5_C"/>
    <property type="match status" value="1"/>
</dbReference>
<dbReference type="GO" id="GO:0005737">
    <property type="term" value="C:cytoplasm"/>
    <property type="evidence" value="ECO:0007669"/>
    <property type="project" value="UniProtKB-SubCell"/>
</dbReference>
<accession>A0A4P2Q7Y7</accession>
<comment type="similarity">
    <text evidence="2 13">Belongs to the SUA5 family.</text>
</comment>
<evidence type="ECO:0000256" key="2">
    <source>
        <dbReference type="ARBA" id="ARBA00007663"/>
    </source>
</evidence>
<evidence type="ECO:0000256" key="5">
    <source>
        <dbReference type="ARBA" id="ARBA00022490"/>
    </source>
</evidence>
<evidence type="ECO:0000256" key="13">
    <source>
        <dbReference type="PIRNR" id="PIRNR004930"/>
    </source>
</evidence>
<dbReference type="InterPro" id="IPR006070">
    <property type="entry name" value="Sua5-like_dom"/>
</dbReference>
<dbReference type="Gene3D" id="3.90.870.10">
    <property type="entry name" value="DHBP synthase"/>
    <property type="match status" value="1"/>
</dbReference>
<feature type="binding site" evidence="14">
    <location>
        <position position="55"/>
    </location>
    <ligand>
        <name>ATP</name>
        <dbReference type="ChEBI" id="CHEBI:30616"/>
    </ligand>
</feature>
<evidence type="ECO:0000256" key="3">
    <source>
        <dbReference type="ARBA" id="ARBA00012584"/>
    </source>
</evidence>
<evidence type="ECO:0000256" key="7">
    <source>
        <dbReference type="ARBA" id="ARBA00022694"/>
    </source>
</evidence>
<feature type="binding site" evidence="14">
    <location>
        <position position="119"/>
    </location>
    <ligand>
        <name>L-threonine</name>
        <dbReference type="ChEBI" id="CHEBI:57926"/>
    </ligand>
</feature>
<keyword evidence="5 13" id="KW-0963">Cytoplasm</keyword>
<evidence type="ECO:0000256" key="12">
    <source>
        <dbReference type="ARBA" id="ARBA00048366"/>
    </source>
</evidence>
<evidence type="ECO:0000256" key="8">
    <source>
        <dbReference type="ARBA" id="ARBA00022695"/>
    </source>
</evidence>
<feature type="domain" description="YrdC-like" evidence="15">
    <location>
        <begin position="10"/>
        <end position="197"/>
    </location>
</feature>
<dbReference type="GO" id="GO:0000049">
    <property type="term" value="F:tRNA binding"/>
    <property type="evidence" value="ECO:0007669"/>
    <property type="project" value="TreeGrafter"/>
</dbReference>
<dbReference type="Gene3D" id="3.40.50.11030">
    <property type="entry name" value="Threonylcarbamoyl-AMP synthase, C-terminal domain"/>
    <property type="match status" value="1"/>
</dbReference>
<dbReference type="PANTHER" id="PTHR17490:SF16">
    <property type="entry name" value="THREONYLCARBAMOYL-AMP SYNTHASE"/>
    <property type="match status" value="1"/>
</dbReference>
<dbReference type="GO" id="GO:0008033">
    <property type="term" value="P:tRNA processing"/>
    <property type="evidence" value="ECO:0007669"/>
    <property type="project" value="UniProtKB-KW"/>
</dbReference>
<protein>
    <recommendedName>
        <fullName evidence="4 13">Threonylcarbamoyl-AMP synthase</fullName>
        <shortName evidence="13">TC-AMP synthase</shortName>
        <ecNumber evidence="3 13">2.7.7.87</ecNumber>
    </recommendedName>
    <alternativeName>
        <fullName evidence="11 13">L-threonylcarbamoyladenylate synthase</fullName>
    </alternativeName>
</protein>
<evidence type="ECO:0000256" key="9">
    <source>
        <dbReference type="ARBA" id="ARBA00022741"/>
    </source>
</evidence>
<feature type="binding site" evidence="14">
    <location>
        <position position="59"/>
    </location>
    <ligand>
        <name>ATP</name>
        <dbReference type="ChEBI" id="CHEBI:30616"/>
    </ligand>
</feature>
<proteinExistence type="inferred from homology"/>
<dbReference type="EC" id="2.7.7.87" evidence="3 13"/>
<dbReference type="GO" id="GO:0006450">
    <property type="term" value="P:regulation of translational fidelity"/>
    <property type="evidence" value="ECO:0007669"/>
    <property type="project" value="TreeGrafter"/>
</dbReference>
<evidence type="ECO:0000259" key="15">
    <source>
        <dbReference type="PROSITE" id="PS51163"/>
    </source>
</evidence>
<gene>
    <name evidence="16" type="ORF">SOCEGT47_061490</name>
</gene>
<dbReference type="Pfam" id="PF01300">
    <property type="entry name" value="Sua5_yciO_yrdC"/>
    <property type="match status" value="1"/>
</dbReference>
<comment type="subcellular location">
    <subcellularLocation>
        <location evidence="1 13">Cytoplasm</location>
    </subcellularLocation>
</comment>
<dbReference type="InterPro" id="IPR017945">
    <property type="entry name" value="DHBP_synth_RibB-like_a/b_dom"/>
</dbReference>
<keyword evidence="6 13" id="KW-0808">Transferase</keyword>
<feature type="binding site" evidence="14">
    <location>
        <position position="64"/>
    </location>
    <ligand>
        <name>L-threonine</name>
        <dbReference type="ChEBI" id="CHEBI:57926"/>
    </ligand>
</feature>
<sequence length="329" mass="33826">MRTERLAADAASIARAAEILRRGGLVAFPTETVYGLGARADDARAARGIFEAKGRPPGNPLIVHVPDVASARALADDWPADAERLARAMWPGPLTLIVARRPDRVADEVAAGGPTVAIRVPVHPVARALLDAVGLPIAAPSANRSTAISPTTAEHVDKSLGGRIDAIVDGGPTAFGIESTIVDVTSAPARLLRPGHVSAEAIAALVPLRTRAGLVTAPDARAPSPGTHARHYAPRARVALVAMDAVRGEVERAAQAGARVGVIERGARTVAGPHAELLPADPAGYAAALYAALHRLEDAGCDVIVIAAVPDAPPWDAVRDRLARASAAP</sequence>
<reference evidence="16 17" key="1">
    <citation type="submission" date="2015-09" db="EMBL/GenBank/DDBJ databases">
        <title>Sorangium comparison.</title>
        <authorList>
            <person name="Zaburannyi N."/>
            <person name="Bunk B."/>
            <person name="Overmann J."/>
            <person name="Mueller R."/>
        </authorList>
    </citation>
    <scope>NUCLEOTIDE SEQUENCE [LARGE SCALE GENOMIC DNA]</scope>
    <source>
        <strain evidence="16 17">So ceGT47</strain>
    </source>
</reference>
<feature type="binding site" evidence="14">
    <location>
        <position position="115"/>
    </location>
    <ligand>
        <name>ATP</name>
        <dbReference type="ChEBI" id="CHEBI:30616"/>
    </ligand>
</feature>
<dbReference type="AlphaFoldDB" id="A0A4P2Q7Y7"/>
<evidence type="ECO:0000256" key="11">
    <source>
        <dbReference type="ARBA" id="ARBA00029774"/>
    </source>
</evidence>
<dbReference type="PANTHER" id="PTHR17490">
    <property type="entry name" value="SUA5"/>
    <property type="match status" value="1"/>
</dbReference>
<comment type="function">
    <text evidence="13">Required for the formation of a threonylcarbamoyl group on adenosine at position 37 (t(6)A37) in tRNAs that read codons beginning with adenine.</text>
</comment>
<dbReference type="OrthoDB" id="9814580at2"/>
<keyword evidence="9 13" id="KW-0547">Nucleotide-binding</keyword>
<keyword evidence="8 13" id="KW-0548">Nucleotidyltransferase</keyword>
<evidence type="ECO:0000313" key="16">
    <source>
        <dbReference type="EMBL" id="AUX25600.1"/>
    </source>
</evidence>
<dbReference type="InterPro" id="IPR038385">
    <property type="entry name" value="Sua5/YwlC_C"/>
</dbReference>
<feature type="binding site" evidence="14">
    <location>
        <position position="32"/>
    </location>
    <ligand>
        <name>L-threonine</name>
        <dbReference type="ChEBI" id="CHEBI:57926"/>
    </ligand>
</feature>
<comment type="catalytic activity">
    <reaction evidence="12 13">
        <text>L-threonine + hydrogencarbonate + ATP = L-threonylcarbamoyladenylate + diphosphate + H2O</text>
        <dbReference type="Rhea" id="RHEA:36407"/>
        <dbReference type="ChEBI" id="CHEBI:15377"/>
        <dbReference type="ChEBI" id="CHEBI:17544"/>
        <dbReference type="ChEBI" id="CHEBI:30616"/>
        <dbReference type="ChEBI" id="CHEBI:33019"/>
        <dbReference type="ChEBI" id="CHEBI:57926"/>
        <dbReference type="ChEBI" id="CHEBI:73682"/>
        <dbReference type="EC" id="2.7.7.87"/>
    </reaction>
</comment>
<dbReference type="InterPro" id="IPR050156">
    <property type="entry name" value="TC-AMP_synthase_SUA5"/>
</dbReference>
<dbReference type="FunFam" id="3.90.870.10:FF:000009">
    <property type="entry name" value="Threonylcarbamoyl-AMP synthase, putative"/>
    <property type="match status" value="1"/>
</dbReference>
<name>A0A4P2Q7Y7_SORCE</name>
<feature type="binding site" evidence="14">
    <location>
        <position position="139"/>
    </location>
    <ligand>
        <name>L-threonine</name>
        <dbReference type="ChEBI" id="CHEBI:57926"/>
    </ligand>
</feature>
<dbReference type="GO" id="GO:0005524">
    <property type="term" value="F:ATP binding"/>
    <property type="evidence" value="ECO:0007669"/>
    <property type="project" value="UniProtKB-UniRule"/>
</dbReference>
<feature type="binding site" evidence="14">
    <location>
        <position position="149"/>
    </location>
    <ligand>
        <name>ATP</name>
        <dbReference type="ChEBI" id="CHEBI:30616"/>
    </ligand>
</feature>
<feature type="binding site" evidence="14">
    <location>
        <position position="179"/>
    </location>
    <ligand>
        <name>L-threonine</name>
        <dbReference type="ChEBI" id="CHEBI:57926"/>
    </ligand>
</feature>
<dbReference type="NCBIfam" id="TIGR00057">
    <property type="entry name" value="L-threonylcarbamoyladenylate synthase"/>
    <property type="match status" value="1"/>
</dbReference>
<dbReference type="PROSITE" id="PS51163">
    <property type="entry name" value="YRDC"/>
    <property type="match status" value="1"/>
</dbReference>
<dbReference type="GO" id="GO:0061710">
    <property type="term" value="F:L-threonylcarbamoyladenylate synthase"/>
    <property type="evidence" value="ECO:0007669"/>
    <property type="project" value="UniProtKB-EC"/>
</dbReference>
<dbReference type="GO" id="GO:0003725">
    <property type="term" value="F:double-stranded RNA binding"/>
    <property type="evidence" value="ECO:0007669"/>
    <property type="project" value="UniProtKB-UniRule"/>
</dbReference>
<dbReference type="PIRSF" id="PIRSF004930">
    <property type="entry name" value="Tln_factor_SUA5"/>
    <property type="match status" value="1"/>
</dbReference>
<evidence type="ECO:0000256" key="4">
    <source>
        <dbReference type="ARBA" id="ARBA00015492"/>
    </source>
</evidence>
<evidence type="ECO:0000256" key="1">
    <source>
        <dbReference type="ARBA" id="ARBA00004496"/>
    </source>
</evidence>
<evidence type="ECO:0000256" key="6">
    <source>
        <dbReference type="ARBA" id="ARBA00022679"/>
    </source>
</evidence>
<dbReference type="Proteomes" id="UP000295781">
    <property type="component" value="Chromosome"/>
</dbReference>
<keyword evidence="7 13" id="KW-0819">tRNA processing</keyword>
<feature type="binding site" evidence="14">
    <location>
        <position position="193"/>
    </location>
    <ligand>
        <name>ATP</name>
        <dbReference type="ChEBI" id="CHEBI:30616"/>
    </ligand>
</feature>
<organism evidence="16 17">
    <name type="scientific">Sorangium cellulosum</name>
    <name type="common">Polyangium cellulosum</name>
    <dbReference type="NCBI Taxonomy" id="56"/>
    <lineage>
        <taxon>Bacteria</taxon>
        <taxon>Pseudomonadati</taxon>
        <taxon>Myxococcota</taxon>
        <taxon>Polyangia</taxon>
        <taxon>Polyangiales</taxon>
        <taxon>Polyangiaceae</taxon>
        <taxon>Sorangium</taxon>
    </lineage>
</organism>
<evidence type="ECO:0000313" key="17">
    <source>
        <dbReference type="Proteomes" id="UP000295781"/>
    </source>
</evidence>